<evidence type="ECO:0000313" key="5">
    <source>
        <dbReference type="Proteomes" id="UP000290037"/>
    </source>
</evidence>
<sequence>MKTITRITSVLLFSLLVLTACSKDDDGGTSAAGDGELTATVDGDSFESFPEATTAVESNSGGIQILTISGGTMDSENIQITIIGFEGVGTYDLNSVSLGSYTYLEDTSNFNSAMVFTTSTGAASNGEIKIAEYTAGGTVTGTFNFTGYLTSDTSKTVAVTNGQFNVSIQ</sequence>
<keyword evidence="1" id="KW-0732">Signal</keyword>
<reference evidence="3" key="2">
    <citation type="submission" date="2016-11" db="EMBL/GenBank/DDBJ databases">
        <authorList>
            <person name="Jaros S."/>
            <person name="Januszkiewicz K."/>
            <person name="Wedrychowicz H."/>
        </authorList>
    </citation>
    <scope>NUCLEOTIDE SEQUENCE [LARGE SCALE GENOMIC DNA]</scope>
    <source>
        <strain evidence="3">DSM 19859</strain>
    </source>
</reference>
<dbReference type="Proteomes" id="UP000184240">
    <property type="component" value="Unassembled WGS sequence"/>
</dbReference>
<organism evidence="3 4">
    <name type="scientific">Leeuwenhoekiella palythoae</name>
    <dbReference type="NCBI Taxonomy" id="573501"/>
    <lineage>
        <taxon>Bacteria</taxon>
        <taxon>Pseudomonadati</taxon>
        <taxon>Bacteroidota</taxon>
        <taxon>Flavobacteriia</taxon>
        <taxon>Flavobacteriales</taxon>
        <taxon>Flavobacteriaceae</taxon>
        <taxon>Leeuwenhoekiella</taxon>
    </lineage>
</organism>
<keyword evidence="5" id="KW-1185">Reference proteome</keyword>
<dbReference type="PROSITE" id="PS51257">
    <property type="entry name" value="PROKAR_LIPOPROTEIN"/>
    <property type="match status" value="1"/>
</dbReference>
<feature type="signal peptide" evidence="1">
    <location>
        <begin position="1"/>
        <end position="22"/>
    </location>
</feature>
<evidence type="ECO:0000313" key="4">
    <source>
        <dbReference type="Proteomes" id="UP000184240"/>
    </source>
</evidence>
<gene>
    <name evidence="2" type="ORF">DSM01_3086</name>
    <name evidence="3" type="ORF">SAMN04487999_3293</name>
</gene>
<protein>
    <recommendedName>
        <fullName evidence="6">Lipoprotein</fullName>
    </recommendedName>
</protein>
<dbReference type="OrthoDB" id="824283at2"/>
<proteinExistence type="predicted"/>
<evidence type="ECO:0008006" key="6">
    <source>
        <dbReference type="Google" id="ProtNLM"/>
    </source>
</evidence>
<evidence type="ECO:0000313" key="3">
    <source>
        <dbReference type="EMBL" id="SHI25813.1"/>
    </source>
</evidence>
<dbReference type="AlphaFoldDB" id="A0A1M5ZPG2"/>
<dbReference type="Pfam" id="PF19765">
    <property type="entry name" value="DUF6252"/>
    <property type="match status" value="1"/>
</dbReference>
<reference evidence="2 5" key="3">
    <citation type="submission" date="2018-07" db="EMBL/GenBank/DDBJ databases">
        <title>Leeuwenhoekiella genomics.</title>
        <authorList>
            <person name="Tahon G."/>
            <person name="Willems A."/>
        </authorList>
    </citation>
    <scope>NUCLEOTIDE SEQUENCE [LARGE SCALE GENOMIC DNA]</scope>
    <source>
        <strain evidence="2 5">LMG 24856</strain>
    </source>
</reference>
<dbReference type="Proteomes" id="UP000290037">
    <property type="component" value="Unassembled WGS sequence"/>
</dbReference>
<evidence type="ECO:0000256" key="1">
    <source>
        <dbReference type="SAM" id="SignalP"/>
    </source>
</evidence>
<evidence type="ECO:0000313" key="2">
    <source>
        <dbReference type="EMBL" id="RXG27276.1"/>
    </source>
</evidence>
<dbReference type="STRING" id="573501.SAMN04487999_3293"/>
<name>A0A1M5ZPG2_9FLAO</name>
<reference evidence="4" key="1">
    <citation type="submission" date="2016-11" db="EMBL/GenBank/DDBJ databases">
        <authorList>
            <person name="Varghese N."/>
            <person name="Submissions S."/>
        </authorList>
    </citation>
    <scope>NUCLEOTIDE SEQUENCE [LARGE SCALE GENOMIC DNA]</scope>
    <source>
        <strain evidence="4">DSM 19859</strain>
    </source>
</reference>
<feature type="chain" id="PRO_5012997165" description="Lipoprotein" evidence="1">
    <location>
        <begin position="23"/>
        <end position="169"/>
    </location>
</feature>
<dbReference type="InterPro" id="IPR046219">
    <property type="entry name" value="DUF6252"/>
</dbReference>
<dbReference type="EMBL" id="FQXT01000007">
    <property type="protein sequence ID" value="SHI25813.1"/>
    <property type="molecule type" value="Genomic_DNA"/>
</dbReference>
<dbReference type="RefSeq" id="WP_072984963.1">
    <property type="nucleotide sequence ID" value="NZ_FQXT01000007.1"/>
</dbReference>
<dbReference type="EMBL" id="QOVN01000008">
    <property type="protein sequence ID" value="RXG27276.1"/>
    <property type="molecule type" value="Genomic_DNA"/>
</dbReference>
<accession>A0A1M5ZPG2</accession>